<accession>A0A0A1MS16</accession>
<keyword evidence="3" id="KW-1185">Reference proteome</keyword>
<sequence length="46" mass="4621">MIIGGLTCLGIGVGLFTGNVAAGTMIGIGLGLVGEALFHRYGRQSE</sequence>
<name>A0A0A1MS16_9BACI</name>
<organism evidence="2 3">
    <name type="scientific">Oceanobacillus oncorhynchi</name>
    <dbReference type="NCBI Taxonomy" id="545501"/>
    <lineage>
        <taxon>Bacteria</taxon>
        <taxon>Bacillati</taxon>
        <taxon>Bacillota</taxon>
        <taxon>Bacilli</taxon>
        <taxon>Bacillales</taxon>
        <taxon>Bacillaceae</taxon>
        <taxon>Oceanobacillus</taxon>
    </lineage>
</organism>
<evidence type="ECO:0000313" key="2">
    <source>
        <dbReference type="EMBL" id="CEI81776.1"/>
    </source>
</evidence>
<protein>
    <submittedName>
        <fullName evidence="2">Uncharacterized protein</fullName>
    </submittedName>
</protein>
<keyword evidence="1" id="KW-0812">Transmembrane</keyword>
<dbReference type="Proteomes" id="UP000040453">
    <property type="component" value="Unassembled WGS sequence"/>
</dbReference>
<gene>
    <name evidence="2" type="ORF">BN997_01629</name>
</gene>
<dbReference type="RefSeq" id="WP_175297021.1">
    <property type="nucleotide sequence ID" value="NZ_CAXOIH010000009.1"/>
</dbReference>
<keyword evidence="1" id="KW-0472">Membrane</keyword>
<proteinExistence type="predicted"/>
<feature type="transmembrane region" description="Helical" evidence="1">
    <location>
        <begin position="20"/>
        <end position="38"/>
    </location>
</feature>
<dbReference type="EMBL" id="CDGG01000001">
    <property type="protein sequence ID" value="CEI81776.1"/>
    <property type="molecule type" value="Genomic_DNA"/>
</dbReference>
<dbReference type="AlphaFoldDB" id="A0A0A1MS16"/>
<evidence type="ECO:0000256" key="1">
    <source>
        <dbReference type="SAM" id="Phobius"/>
    </source>
</evidence>
<evidence type="ECO:0000313" key="3">
    <source>
        <dbReference type="Proteomes" id="UP000040453"/>
    </source>
</evidence>
<keyword evidence="1" id="KW-1133">Transmembrane helix</keyword>
<reference evidence="2 3" key="1">
    <citation type="submission" date="2014-11" db="EMBL/GenBank/DDBJ databases">
        <authorList>
            <person name="Urmite Genomes Urmite Genomes"/>
        </authorList>
    </citation>
    <scope>NUCLEOTIDE SEQUENCE [LARGE SCALE GENOMIC DNA]</scope>
    <source>
        <strain evidence="2 3">Oc5</strain>
    </source>
</reference>